<dbReference type="OrthoDB" id="9770040at2"/>
<dbReference type="AlphaFoldDB" id="A0A1I4DPU2"/>
<feature type="transmembrane region" description="Helical" evidence="1">
    <location>
        <begin position="315"/>
        <end position="336"/>
    </location>
</feature>
<organism evidence="2 3">
    <name type="scientific">Nitrosomonas aestuarii</name>
    <dbReference type="NCBI Taxonomy" id="52441"/>
    <lineage>
        <taxon>Bacteria</taxon>
        <taxon>Pseudomonadati</taxon>
        <taxon>Pseudomonadota</taxon>
        <taxon>Betaproteobacteria</taxon>
        <taxon>Nitrosomonadales</taxon>
        <taxon>Nitrosomonadaceae</taxon>
        <taxon>Nitrosomonas</taxon>
    </lineage>
</organism>
<feature type="transmembrane region" description="Helical" evidence="1">
    <location>
        <begin position="187"/>
        <end position="205"/>
    </location>
</feature>
<dbReference type="EMBL" id="FOSP01000022">
    <property type="protein sequence ID" value="SFK94670.1"/>
    <property type="molecule type" value="Genomic_DNA"/>
</dbReference>
<feature type="transmembrane region" description="Helical" evidence="1">
    <location>
        <begin position="348"/>
        <end position="365"/>
    </location>
</feature>
<feature type="transmembrane region" description="Helical" evidence="1">
    <location>
        <begin position="89"/>
        <end position="111"/>
    </location>
</feature>
<proteinExistence type="predicted"/>
<dbReference type="Proteomes" id="UP000199533">
    <property type="component" value="Unassembled WGS sequence"/>
</dbReference>
<feature type="transmembrane region" description="Helical" evidence="1">
    <location>
        <begin position="153"/>
        <end position="175"/>
    </location>
</feature>
<dbReference type="InterPro" id="IPR010266">
    <property type="entry name" value="NnrS"/>
</dbReference>
<feature type="transmembrane region" description="Helical" evidence="1">
    <location>
        <begin position="56"/>
        <end position="77"/>
    </location>
</feature>
<feature type="transmembrane region" description="Helical" evidence="1">
    <location>
        <begin position="18"/>
        <end position="36"/>
    </location>
</feature>
<accession>A0A1I4DPU2</accession>
<feature type="transmembrane region" description="Helical" evidence="1">
    <location>
        <begin position="275"/>
        <end position="295"/>
    </location>
</feature>
<reference evidence="3" key="1">
    <citation type="submission" date="2016-10" db="EMBL/GenBank/DDBJ databases">
        <authorList>
            <person name="Varghese N."/>
            <person name="Submissions S."/>
        </authorList>
    </citation>
    <scope>NUCLEOTIDE SEQUENCE [LARGE SCALE GENOMIC DNA]</scope>
    <source>
        <strain evidence="3">Nm69</strain>
    </source>
</reference>
<evidence type="ECO:0000313" key="2">
    <source>
        <dbReference type="EMBL" id="SFK94670.1"/>
    </source>
</evidence>
<feature type="transmembrane region" description="Helical" evidence="1">
    <location>
        <begin position="377"/>
        <end position="396"/>
    </location>
</feature>
<gene>
    <name evidence="2" type="ORF">SAMN05216302_10227</name>
</gene>
<evidence type="ECO:0000313" key="3">
    <source>
        <dbReference type="Proteomes" id="UP000199533"/>
    </source>
</evidence>
<dbReference type="RefSeq" id="WP_090700908.1">
    <property type="nucleotide sequence ID" value="NZ_FOSP01000022.1"/>
</dbReference>
<evidence type="ECO:0000256" key="1">
    <source>
        <dbReference type="SAM" id="Phobius"/>
    </source>
</evidence>
<sequence>MHNNLNIWRHLTAAPHRSLFLAGALQGVLTLVWWIYDLTGRYAVFGTLSIWSIAPTWAHAFLMIYAFFPFFIFGFLFTTYPNWMNGEKITARAYMTTCLLMAAGVALFYTGLVHSKWIAILGVLAMLAGFGNAFGVLQRILIGASGQDRRHAIVTSTALFMGCLGIAAYFLWLLTDIHFLLEFSRHAGIWFFLMPILLTVSHRMIPFFSSRVLDNYVLVRPYWILWVMLACSAAHGFLQLLEMTQYMWAVDLPLALCALYLSIKWGFLRSFQVSLLAVLHISFAWLGLSMLLYGSQSLILMLTDSNMSILGVAPLHALAIGYFASMVLGMASRVTIGHSGRPLEMDRFTWQLFIGFQATAIVRILPEIIPVFAQYTATLYLLAGLIWLSCFFLWAVRYIPIYWRPRVDGKPG</sequence>
<name>A0A1I4DPU2_9PROT</name>
<keyword evidence="3" id="KW-1185">Reference proteome</keyword>
<keyword evidence="1" id="KW-1133">Transmembrane helix</keyword>
<keyword evidence="1" id="KW-0472">Membrane</keyword>
<feature type="transmembrane region" description="Helical" evidence="1">
    <location>
        <begin position="246"/>
        <end position="263"/>
    </location>
</feature>
<dbReference type="STRING" id="52441.SAMN05216302_10227"/>
<feature type="transmembrane region" description="Helical" evidence="1">
    <location>
        <begin position="217"/>
        <end position="240"/>
    </location>
</feature>
<feature type="transmembrane region" description="Helical" evidence="1">
    <location>
        <begin position="117"/>
        <end position="141"/>
    </location>
</feature>
<protein>
    <submittedName>
        <fullName evidence="2">Uncharacterized protein involved in response to NO</fullName>
    </submittedName>
</protein>
<keyword evidence="1" id="KW-0812">Transmembrane</keyword>
<dbReference type="Pfam" id="PF05940">
    <property type="entry name" value="NnrS"/>
    <property type="match status" value="1"/>
</dbReference>